<proteinExistence type="predicted"/>
<gene>
    <name evidence="1" type="ORF">SDC9_196185</name>
</gene>
<accession>A0A645IBC7</accession>
<name>A0A645IBC7_9ZZZZ</name>
<evidence type="ECO:0000313" key="1">
    <source>
        <dbReference type="EMBL" id="MPN48575.1"/>
    </source>
</evidence>
<comment type="caution">
    <text evidence="1">The sequence shown here is derived from an EMBL/GenBank/DDBJ whole genome shotgun (WGS) entry which is preliminary data.</text>
</comment>
<dbReference type="AlphaFoldDB" id="A0A645IBC7"/>
<organism evidence="1">
    <name type="scientific">bioreactor metagenome</name>
    <dbReference type="NCBI Taxonomy" id="1076179"/>
    <lineage>
        <taxon>unclassified sequences</taxon>
        <taxon>metagenomes</taxon>
        <taxon>ecological metagenomes</taxon>
    </lineage>
</organism>
<reference evidence="1" key="1">
    <citation type="submission" date="2019-08" db="EMBL/GenBank/DDBJ databases">
        <authorList>
            <person name="Kucharzyk K."/>
            <person name="Murdoch R.W."/>
            <person name="Higgins S."/>
            <person name="Loffler F."/>
        </authorList>
    </citation>
    <scope>NUCLEOTIDE SEQUENCE</scope>
</reference>
<sequence>MDDPVVVNPDMVSKKASVRLGTEWLKINGKLPKNENTIQTNVTMTKPSRFPNSFRAFLVKITKEDPLAAQIRDDCSSAKKSGPRYITDTTVAINMATASTSNRKPRIRSINLKFSMKPEILITLSEKLLQLTD</sequence>
<protein>
    <submittedName>
        <fullName evidence="1">Uncharacterized protein</fullName>
    </submittedName>
</protein>
<dbReference type="EMBL" id="VSSQ01111044">
    <property type="protein sequence ID" value="MPN48575.1"/>
    <property type="molecule type" value="Genomic_DNA"/>
</dbReference>